<dbReference type="STRING" id="1048983.EL17_09785"/>
<accession>A0A074KUY6</accession>
<dbReference type="PANTHER" id="PTHR19328:SF75">
    <property type="entry name" value="ALDOSE SUGAR DEHYDROGENASE YLII"/>
    <property type="match status" value="1"/>
</dbReference>
<dbReference type="SUPFAM" id="SSF50952">
    <property type="entry name" value="Soluble quinoprotein glucose dehydrogenase"/>
    <property type="match status" value="1"/>
</dbReference>
<evidence type="ECO:0000256" key="1">
    <source>
        <dbReference type="SAM" id="MobiDB-lite"/>
    </source>
</evidence>
<comment type="caution">
    <text evidence="3">The sequence shown here is derived from an EMBL/GenBank/DDBJ whole genome shotgun (WGS) entry which is preliminary data.</text>
</comment>
<dbReference type="EMBL" id="JMIH01000018">
    <property type="protein sequence ID" value="KEO73791.1"/>
    <property type="molecule type" value="Genomic_DNA"/>
</dbReference>
<dbReference type="InterPro" id="IPR012938">
    <property type="entry name" value="Glc/Sorbosone_DH"/>
</dbReference>
<dbReference type="Pfam" id="PF07995">
    <property type="entry name" value="GSDH"/>
    <property type="match status" value="2"/>
</dbReference>
<proteinExistence type="predicted"/>
<evidence type="ECO:0000259" key="2">
    <source>
        <dbReference type="Pfam" id="PF07995"/>
    </source>
</evidence>
<gene>
    <name evidence="3" type="ORF">EL17_09785</name>
</gene>
<protein>
    <recommendedName>
        <fullName evidence="2">Glucose/Sorbosone dehydrogenase domain-containing protein</fullName>
    </recommendedName>
</protein>
<feature type="compositionally biased region" description="Polar residues" evidence="1">
    <location>
        <begin position="450"/>
        <end position="461"/>
    </location>
</feature>
<dbReference type="RefSeq" id="WP_035073749.1">
    <property type="nucleotide sequence ID" value="NZ_JMIH01000018.1"/>
</dbReference>
<feature type="domain" description="Glucose/Sorbosone dehydrogenase" evidence="2">
    <location>
        <begin position="40"/>
        <end position="308"/>
    </location>
</feature>
<dbReference type="InterPro" id="IPR011042">
    <property type="entry name" value="6-blade_b-propeller_TolB-like"/>
</dbReference>
<dbReference type="OrthoDB" id="9770043at2"/>
<keyword evidence="4" id="KW-1185">Reference proteome</keyword>
<sequence>MSLHHSKFLFNFFFFSLAISPLCRAQQAEQFEKRILVDRLEDPWNIIYGPDDHLWVTESKSYKVLRINPENGKRRTVLDVSKDKNFERSKNKPWPQGGLMGMALHPQLLLGFPYIYVAYVHEYIESQGEDAPIGNQGNYFKTKLVRYTYDQQDHTLSDPQVITDTIPGSNDHNGGRMLISHIDGDYYLIYSVGDMGAGQYQNAARNNHAQDTNYYEGKILRFNLEPNEEGSWIPKDNPYGNEKKTAVWSIGVRNTQGLVAISIEGKDIIYGSDHGPFSDDEINIIARRTNYGHPLIIGYADGNYDGLAAGVTDRNELPGIWNTTYPQINNEKEMSLKLQNFKEPIHSFYPLDQTSLMDILKKESSGESADWESVAHSGIAAYSSEAIPYWQHSLLVTSLNQGCLYRLKLSKDGQKVEKVSKLFEAAVRYRDVAVSPDGLKIYLITDNSEKTSGPSEENPQNLKDKGAVIEYRYKDQ</sequence>
<evidence type="ECO:0000313" key="3">
    <source>
        <dbReference type="EMBL" id="KEO73791.1"/>
    </source>
</evidence>
<name>A0A074KUY6_9BACT</name>
<organism evidence="3 4">
    <name type="scientific">Anditalea andensis</name>
    <dbReference type="NCBI Taxonomy" id="1048983"/>
    <lineage>
        <taxon>Bacteria</taxon>
        <taxon>Pseudomonadati</taxon>
        <taxon>Bacteroidota</taxon>
        <taxon>Cytophagia</taxon>
        <taxon>Cytophagales</taxon>
        <taxon>Cytophagaceae</taxon>
        <taxon>Anditalea</taxon>
    </lineage>
</organism>
<reference evidence="3 4" key="1">
    <citation type="submission" date="2014-04" db="EMBL/GenBank/DDBJ databases">
        <title>Characterization and application of a salt tolerant electro-active bacterium.</title>
        <authorList>
            <person name="Yang L."/>
            <person name="Wei S."/>
            <person name="Tay Q.X.M."/>
        </authorList>
    </citation>
    <scope>NUCLEOTIDE SEQUENCE [LARGE SCALE GENOMIC DNA]</scope>
    <source>
        <strain evidence="3 4">LY1</strain>
    </source>
</reference>
<dbReference type="AlphaFoldDB" id="A0A074KUY6"/>
<dbReference type="Gene3D" id="2.120.10.30">
    <property type="entry name" value="TolB, C-terminal domain"/>
    <property type="match status" value="1"/>
</dbReference>
<dbReference type="eggNOG" id="COG2133">
    <property type="taxonomic scope" value="Bacteria"/>
</dbReference>
<dbReference type="InterPro" id="IPR011041">
    <property type="entry name" value="Quinoprot_gluc/sorb_DH_b-prop"/>
</dbReference>
<evidence type="ECO:0000313" key="4">
    <source>
        <dbReference type="Proteomes" id="UP000027821"/>
    </source>
</evidence>
<feature type="domain" description="Glucose/Sorbosone dehydrogenase" evidence="2">
    <location>
        <begin position="372"/>
        <end position="449"/>
    </location>
</feature>
<dbReference type="Proteomes" id="UP000027821">
    <property type="component" value="Unassembled WGS sequence"/>
</dbReference>
<feature type="region of interest" description="Disordered" evidence="1">
    <location>
        <begin position="447"/>
        <end position="466"/>
    </location>
</feature>
<dbReference type="PANTHER" id="PTHR19328">
    <property type="entry name" value="HEDGEHOG-INTERACTING PROTEIN"/>
    <property type="match status" value="1"/>
</dbReference>